<dbReference type="EMBL" id="WIUZ02000018">
    <property type="protein sequence ID" value="KAF9779875.1"/>
    <property type="molecule type" value="Genomic_DNA"/>
</dbReference>
<name>A0A9P6H755_9AGAM</name>
<comment type="caution">
    <text evidence="2">The sequence shown here is derived from an EMBL/GenBank/DDBJ whole genome shotgun (WGS) entry which is preliminary data.</text>
</comment>
<feature type="compositionally biased region" description="Low complexity" evidence="1">
    <location>
        <begin position="199"/>
        <end position="216"/>
    </location>
</feature>
<reference evidence="2" key="1">
    <citation type="journal article" date="2020" name="Nat. Commun.">
        <title>Large-scale genome sequencing of mycorrhizal fungi provides insights into the early evolution of symbiotic traits.</title>
        <authorList>
            <person name="Miyauchi S."/>
            <person name="Kiss E."/>
            <person name="Kuo A."/>
            <person name="Drula E."/>
            <person name="Kohler A."/>
            <person name="Sanchez-Garcia M."/>
            <person name="Morin E."/>
            <person name="Andreopoulos B."/>
            <person name="Barry K.W."/>
            <person name="Bonito G."/>
            <person name="Buee M."/>
            <person name="Carver A."/>
            <person name="Chen C."/>
            <person name="Cichocki N."/>
            <person name="Clum A."/>
            <person name="Culley D."/>
            <person name="Crous P.W."/>
            <person name="Fauchery L."/>
            <person name="Girlanda M."/>
            <person name="Hayes R.D."/>
            <person name="Keri Z."/>
            <person name="LaButti K."/>
            <person name="Lipzen A."/>
            <person name="Lombard V."/>
            <person name="Magnuson J."/>
            <person name="Maillard F."/>
            <person name="Murat C."/>
            <person name="Nolan M."/>
            <person name="Ohm R.A."/>
            <person name="Pangilinan J."/>
            <person name="Pereira M.F."/>
            <person name="Perotto S."/>
            <person name="Peter M."/>
            <person name="Pfister S."/>
            <person name="Riley R."/>
            <person name="Sitrit Y."/>
            <person name="Stielow J.B."/>
            <person name="Szollosi G."/>
            <person name="Zifcakova L."/>
            <person name="Stursova M."/>
            <person name="Spatafora J.W."/>
            <person name="Tedersoo L."/>
            <person name="Vaario L.M."/>
            <person name="Yamada A."/>
            <person name="Yan M."/>
            <person name="Wang P."/>
            <person name="Xu J."/>
            <person name="Bruns T."/>
            <person name="Baldrian P."/>
            <person name="Vilgalys R."/>
            <person name="Dunand C."/>
            <person name="Henrissat B."/>
            <person name="Grigoriev I.V."/>
            <person name="Hibbett D."/>
            <person name="Nagy L.G."/>
            <person name="Martin F.M."/>
        </authorList>
    </citation>
    <scope>NUCLEOTIDE SEQUENCE</scope>
    <source>
        <strain evidence="2">UH-Tt-Lm1</strain>
    </source>
</reference>
<organism evidence="2 3">
    <name type="scientific">Thelephora terrestris</name>
    <dbReference type="NCBI Taxonomy" id="56493"/>
    <lineage>
        <taxon>Eukaryota</taxon>
        <taxon>Fungi</taxon>
        <taxon>Dikarya</taxon>
        <taxon>Basidiomycota</taxon>
        <taxon>Agaricomycotina</taxon>
        <taxon>Agaricomycetes</taxon>
        <taxon>Thelephorales</taxon>
        <taxon>Thelephoraceae</taxon>
        <taxon>Thelephora</taxon>
    </lineage>
</organism>
<keyword evidence="3" id="KW-1185">Reference proteome</keyword>
<dbReference type="AlphaFoldDB" id="A0A9P6H755"/>
<sequence>MSFQNNLLAILDDPATIHFVPGTDRADFGEIDLARNPQRTSQGFVWFMPNRETEASVTFVGKVAYDIIGDKSGAYFSLPGDEWARYMPDIVASEMAKAKVGFAVRFANKDLPEDALLPDKFFEHNQAAFEFFLSIQEAADQRMELTAANNEDDSTVKPVLSVKPFIKQEKNLRFYVVPILSSALFPQFRGARQPGVLRVRGQRGRLSLNPNSTPSSPDDDEGDPRVLFSDIPDPLGRYRGLKANNAYRRYEMVVPPVFEANGRRVHPSQYKTSIPEGTVIAIRGSMKMYNIADKATINRPYLFIFDRIQVVGDTMVSWDTGPKKRPSGSAVPGPSKRSYYDPGPSKRLPPSDDEEL</sequence>
<feature type="region of interest" description="Disordered" evidence="1">
    <location>
        <begin position="317"/>
        <end position="356"/>
    </location>
</feature>
<reference evidence="2" key="2">
    <citation type="submission" date="2020-11" db="EMBL/GenBank/DDBJ databases">
        <authorList>
            <consortium name="DOE Joint Genome Institute"/>
            <person name="Kuo A."/>
            <person name="Miyauchi S."/>
            <person name="Kiss E."/>
            <person name="Drula E."/>
            <person name="Kohler A."/>
            <person name="Sanchez-Garcia M."/>
            <person name="Andreopoulos B."/>
            <person name="Barry K.W."/>
            <person name="Bonito G."/>
            <person name="Buee M."/>
            <person name="Carver A."/>
            <person name="Chen C."/>
            <person name="Cichocki N."/>
            <person name="Clum A."/>
            <person name="Culley D."/>
            <person name="Crous P.W."/>
            <person name="Fauchery L."/>
            <person name="Girlanda M."/>
            <person name="Hayes R."/>
            <person name="Keri Z."/>
            <person name="Labutti K."/>
            <person name="Lipzen A."/>
            <person name="Lombard V."/>
            <person name="Magnuson J."/>
            <person name="Maillard F."/>
            <person name="Morin E."/>
            <person name="Murat C."/>
            <person name="Nolan M."/>
            <person name="Ohm R."/>
            <person name="Pangilinan J."/>
            <person name="Pereira M."/>
            <person name="Perotto S."/>
            <person name="Peter M."/>
            <person name="Riley R."/>
            <person name="Sitrit Y."/>
            <person name="Stielow B."/>
            <person name="Szollosi G."/>
            <person name="Zifcakova L."/>
            <person name="Stursova M."/>
            <person name="Spatafora J.W."/>
            <person name="Tedersoo L."/>
            <person name="Vaario L.-M."/>
            <person name="Yamada A."/>
            <person name="Yan M."/>
            <person name="Wang P."/>
            <person name="Xu J."/>
            <person name="Bruns T."/>
            <person name="Baldrian P."/>
            <person name="Vilgalys R."/>
            <person name="Henrissat B."/>
            <person name="Grigoriev I.V."/>
            <person name="Hibbett D."/>
            <person name="Nagy L.G."/>
            <person name="Martin F.M."/>
        </authorList>
    </citation>
    <scope>NUCLEOTIDE SEQUENCE</scope>
    <source>
        <strain evidence="2">UH-Tt-Lm1</strain>
    </source>
</reference>
<evidence type="ECO:0000256" key="1">
    <source>
        <dbReference type="SAM" id="MobiDB-lite"/>
    </source>
</evidence>
<dbReference type="OrthoDB" id="2690420at2759"/>
<evidence type="ECO:0000313" key="3">
    <source>
        <dbReference type="Proteomes" id="UP000736335"/>
    </source>
</evidence>
<proteinExistence type="predicted"/>
<gene>
    <name evidence="2" type="ORF">BJ322DRAFT_1113194</name>
</gene>
<protein>
    <submittedName>
        <fullName evidence="2">Uncharacterized protein</fullName>
    </submittedName>
</protein>
<dbReference type="Proteomes" id="UP000736335">
    <property type="component" value="Unassembled WGS sequence"/>
</dbReference>
<evidence type="ECO:0000313" key="2">
    <source>
        <dbReference type="EMBL" id="KAF9779875.1"/>
    </source>
</evidence>
<feature type="region of interest" description="Disordered" evidence="1">
    <location>
        <begin position="199"/>
        <end position="226"/>
    </location>
</feature>
<accession>A0A9P6H755</accession>